<dbReference type="PANTHER" id="PTHR33332">
    <property type="entry name" value="REVERSE TRANSCRIPTASE DOMAIN-CONTAINING PROTEIN"/>
    <property type="match status" value="1"/>
</dbReference>
<dbReference type="EMBL" id="JAUNZN010000018">
    <property type="protein sequence ID" value="KAK4811218.1"/>
    <property type="molecule type" value="Genomic_DNA"/>
</dbReference>
<reference evidence="2 3" key="1">
    <citation type="journal article" date="2023" name="J. Hered.">
        <title>Chromosome-level genome of the wood stork (Mycteria americana) provides insight into avian chromosome evolution.</title>
        <authorList>
            <person name="Flamio R. Jr."/>
            <person name="Ramstad K.M."/>
        </authorList>
    </citation>
    <scope>NUCLEOTIDE SEQUENCE [LARGE SCALE GENOMIC DNA]</scope>
    <source>
        <strain evidence="2">JAX WOST 10</strain>
    </source>
</reference>
<keyword evidence="3" id="KW-1185">Reference proteome</keyword>
<protein>
    <recommendedName>
        <fullName evidence="4">Reverse transcriptase domain-containing protein</fullName>
    </recommendedName>
</protein>
<evidence type="ECO:0000313" key="2">
    <source>
        <dbReference type="EMBL" id="KAK4811218.1"/>
    </source>
</evidence>
<dbReference type="PRINTS" id="PR01345">
    <property type="entry name" value="CERVTRCPTASE"/>
</dbReference>
<accession>A0AAN7RXK0</accession>
<feature type="region of interest" description="Disordered" evidence="1">
    <location>
        <begin position="16"/>
        <end position="44"/>
    </location>
</feature>
<evidence type="ECO:0000256" key="1">
    <source>
        <dbReference type="SAM" id="MobiDB-lite"/>
    </source>
</evidence>
<comment type="caution">
    <text evidence="2">The sequence shown here is derived from an EMBL/GenBank/DDBJ whole genome shotgun (WGS) entry which is preliminary data.</text>
</comment>
<sequence length="508" mass="58576">MSMVCDEALGSSALGKEPEHVKSLHKVSNSKTDDTKLSGAVDTPEGRDAIQRGLDKLEKWACVNLMRFNKAKCRVLHLGRGNPRFQYRLGDDVIESSPAEKDLGVLMDEKLDMSRQCALAAQKANRILGRIKRSVASRSREGILPLYSALVRPHLQYCVQLWSPQHKKDMELLERVQRRATKMIRGLEHLSYEDRLRELGLFSLEKRRLWGDLIAAFQYLKGAYRKDGDRCFSKACCDRTRSNDDTKLSGAVDTPEGWDAIQRGLDKLEKWACVNLMRFNKAKCRVLHLGQGNPWYQYRLGDEGMESSPAEKDLGVLMDEKLDMSRQCALAAQKANRILGCIKRSVASRSREGILPLYSALVRPHLQYCVQLWSPQHKKDMELLEQVQRRATKMIRGLEHLSYKDRLRELGLFSLEKRRLRGDLIAAFQYLKGAYRKDGDRCFSKACCDRTRSNGFKLREGRFRLDLRKKFFTMRVVRHWNRLPREVVEAPSLETFKVRLDRALSNLI</sequence>
<dbReference type="AlphaFoldDB" id="A0AAN7RXK0"/>
<dbReference type="Proteomes" id="UP001333110">
    <property type="component" value="Unassembled WGS sequence"/>
</dbReference>
<evidence type="ECO:0008006" key="4">
    <source>
        <dbReference type="Google" id="ProtNLM"/>
    </source>
</evidence>
<organism evidence="2 3">
    <name type="scientific">Mycteria americana</name>
    <name type="common">Wood stork</name>
    <dbReference type="NCBI Taxonomy" id="33587"/>
    <lineage>
        <taxon>Eukaryota</taxon>
        <taxon>Metazoa</taxon>
        <taxon>Chordata</taxon>
        <taxon>Craniata</taxon>
        <taxon>Vertebrata</taxon>
        <taxon>Euteleostomi</taxon>
        <taxon>Archelosauria</taxon>
        <taxon>Archosauria</taxon>
        <taxon>Dinosauria</taxon>
        <taxon>Saurischia</taxon>
        <taxon>Theropoda</taxon>
        <taxon>Coelurosauria</taxon>
        <taxon>Aves</taxon>
        <taxon>Neognathae</taxon>
        <taxon>Neoaves</taxon>
        <taxon>Aequornithes</taxon>
        <taxon>Ciconiiformes</taxon>
        <taxon>Ciconiidae</taxon>
        <taxon>Mycteria</taxon>
    </lineage>
</organism>
<evidence type="ECO:0000313" key="3">
    <source>
        <dbReference type="Proteomes" id="UP001333110"/>
    </source>
</evidence>
<gene>
    <name evidence="2" type="ORF">QYF61_022115</name>
</gene>
<name>A0AAN7RXK0_MYCAM</name>
<proteinExistence type="predicted"/>